<proteinExistence type="predicted"/>
<evidence type="ECO:0000313" key="1">
    <source>
        <dbReference type="EMBL" id="EEF22086.1"/>
    </source>
</evidence>
<dbReference type="InParanoid" id="B9TPX8"/>
<gene>
    <name evidence="1" type="ORF">RCOM_1974950</name>
</gene>
<keyword evidence="2" id="KW-1185">Reference proteome</keyword>
<dbReference type="EMBL" id="EQ997282">
    <property type="protein sequence ID" value="EEF22086.1"/>
    <property type="molecule type" value="Genomic_DNA"/>
</dbReference>
<accession>B9TPX8</accession>
<evidence type="ECO:0000313" key="2">
    <source>
        <dbReference type="Proteomes" id="UP000008311"/>
    </source>
</evidence>
<name>B9TPX8_RICCO</name>
<dbReference type="AlphaFoldDB" id="B9TPX8"/>
<dbReference type="Proteomes" id="UP000008311">
    <property type="component" value="Unassembled WGS sequence"/>
</dbReference>
<feature type="non-terminal residue" evidence="1">
    <location>
        <position position="123"/>
    </location>
</feature>
<sequence>MNLGFSVVKALTAQVYATDSVYSVTIPVTGTGKGLLYLQATSTGGVNPLTYNWSRVSGDRTTAVTPAGRATYISAELANGETIVETWQVDITDAVGHTASGQHAVTFKRGAAAKLSAGDDKAS</sequence>
<organism evidence="1 2">
    <name type="scientific">Ricinus communis</name>
    <name type="common">Castor bean</name>
    <dbReference type="NCBI Taxonomy" id="3988"/>
    <lineage>
        <taxon>Eukaryota</taxon>
        <taxon>Viridiplantae</taxon>
        <taxon>Streptophyta</taxon>
        <taxon>Embryophyta</taxon>
        <taxon>Tracheophyta</taxon>
        <taxon>Spermatophyta</taxon>
        <taxon>Magnoliopsida</taxon>
        <taxon>eudicotyledons</taxon>
        <taxon>Gunneridae</taxon>
        <taxon>Pentapetalae</taxon>
        <taxon>rosids</taxon>
        <taxon>fabids</taxon>
        <taxon>Malpighiales</taxon>
        <taxon>Euphorbiaceae</taxon>
        <taxon>Acalyphoideae</taxon>
        <taxon>Acalypheae</taxon>
        <taxon>Ricinus</taxon>
    </lineage>
</organism>
<protein>
    <submittedName>
        <fullName evidence="1">Uncharacterized protein</fullName>
    </submittedName>
</protein>
<reference evidence="2" key="1">
    <citation type="journal article" date="2010" name="Nat. Biotechnol.">
        <title>Draft genome sequence of the oilseed species Ricinus communis.</title>
        <authorList>
            <person name="Chan A.P."/>
            <person name="Crabtree J."/>
            <person name="Zhao Q."/>
            <person name="Lorenzi H."/>
            <person name="Orvis J."/>
            <person name="Puiu D."/>
            <person name="Melake-Berhan A."/>
            <person name="Jones K.M."/>
            <person name="Redman J."/>
            <person name="Chen G."/>
            <person name="Cahoon E.B."/>
            <person name="Gedil M."/>
            <person name="Stanke M."/>
            <person name="Haas B.J."/>
            <person name="Wortman J.R."/>
            <person name="Fraser-Liggett C.M."/>
            <person name="Ravel J."/>
            <person name="Rabinowicz P.D."/>
        </authorList>
    </citation>
    <scope>NUCLEOTIDE SEQUENCE [LARGE SCALE GENOMIC DNA]</scope>
    <source>
        <strain evidence="2">cv. Hale</strain>
    </source>
</reference>